<feature type="domain" description="Amidase" evidence="3">
    <location>
        <begin position="36"/>
        <end position="170"/>
    </location>
</feature>
<proteinExistence type="inferred from homology"/>
<dbReference type="SUPFAM" id="SSF75304">
    <property type="entry name" value="Amidase signature (AS) enzymes"/>
    <property type="match status" value="1"/>
</dbReference>
<comment type="similarity">
    <text evidence="1">Belongs to the amidase family.</text>
</comment>
<comment type="caution">
    <text evidence="4">The sequence shown here is derived from an EMBL/GenBank/DDBJ whole genome shotgun (WGS) entry which is preliminary data.</text>
</comment>
<dbReference type="PANTHER" id="PTHR11895:SF7">
    <property type="entry name" value="GLUTAMYL-TRNA(GLN) AMIDOTRANSFERASE SUBUNIT A, MITOCHONDRIAL"/>
    <property type="match status" value="1"/>
</dbReference>
<feature type="non-terminal residue" evidence="4">
    <location>
        <position position="170"/>
    </location>
</feature>
<evidence type="ECO:0000313" key="5">
    <source>
        <dbReference type="Proteomes" id="UP000307756"/>
    </source>
</evidence>
<dbReference type="PANTHER" id="PTHR11895">
    <property type="entry name" value="TRANSAMIDASE"/>
    <property type="match status" value="1"/>
</dbReference>
<gene>
    <name evidence="4" type="ORF">FA727_23915</name>
</gene>
<dbReference type="EMBL" id="SWBM01000089">
    <property type="protein sequence ID" value="TKC11302.1"/>
    <property type="molecule type" value="Genomic_DNA"/>
</dbReference>
<dbReference type="InterPro" id="IPR023631">
    <property type="entry name" value="Amidase_dom"/>
</dbReference>
<dbReference type="InterPro" id="IPR000120">
    <property type="entry name" value="Amidase"/>
</dbReference>
<dbReference type="InterPro" id="IPR036928">
    <property type="entry name" value="AS_sf"/>
</dbReference>
<name>A0A4U1CS78_9BACI</name>
<evidence type="ECO:0000256" key="1">
    <source>
        <dbReference type="ARBA" id="ARBA00009199"/>
    </source>
</evidence>
<dbReference type="AlphaFoldDB" id="A0A4U1CS78"/>
<organism evidence="4 5">
    <name type="scientific">Robertmurraya kyonggiensis</name>
    <dbReference type="NCBI Taxonomy" id="1037680"/>
    <lineage>
        <taxon>Bacteria</taxon>
        <taxon>Bacillati</taxon>
        <taxon>Bacillota</taxon>
        <taxon>Bacilli</taxon>
        <taxon>Bacillales</taxon>
        <taxon>Bacillaceae</taxon>
        <taxon>Robertmurraya</taxon>
    </lineage>
</organism>
<evidence type="ECO:0000313" key="4">
    <source>
        <dbReference type="EMBL" id="TKC11302.1"/>
    </source>
</evidence>
<dbReference type="GO" id="GO:0003824">
    <property type="term" value="F:catalytic activity"/>
    <property type="evidence" value="ECO:0007669"/>
    <property type="project" value="InterPro"/>
</dbReference>
<protein>
    <submittedName>
        <fullName evidence="4">Amidase</fullName>
    </submittedName>
</protein>
<dbReference type="Gene3D" id="3.90.1300.10">
    <property type="entry name" value="Amidase signature (AS) domain"/>
    <property type="match status" value="1"/>
</dbReference>
<dbReference type="Proteomes" id="UP000307756">
    <property type="component" value="Unassembled WGS sequence"/>
</dbReference>
<dbReference type="Pfam" id="PF01425">
    <property type="entry name" value="Amidase"/>
    <property type="match status" value="1"/>
</dbReference>
<evidence type="ECO:0000259" key="3">
    <source>
        <dbReference type="Pfam" id="PF01425"/>
    </source>
</evidence>
<evidence type="ECO:0000256" key="2">
    <source>
        <dbReference type="SAM" id="MobiDB-lite"/>
    </source>
</evidence>
<reference evidence="4 5" key="1">
    <citation type="journal article" date="2011" name="J. Microbiol.">
        <title>Bacillus kyonggiensis sp. nov., isolated from soil of a lettuce field.</title>
        <authorList>
            <person name="Dong K."/>
            <person name="Lee S."/>
        </authorList>
    </citation>
    <scope>NUCLEOTIDE SEQUENCE [LARGE SCALE GENOMIC DNA]</scope>
    <source>
        <strain evidence="4 5">NB22</strain>
    </source>
</reference>
<keyword evidence="5" id="KW-1185">Reference proteome</keyword>
<feature type="region of interest" description="Disordered" evidence="2">
    <location>
        <begin position="127"/>
        <end position="152"/>
    </location>
</feature>
<accession>A0A4U1CS78</accession>
<sequence length="170" mass="17984">MRIDEYEGLDGLDLAALLARKEVQPAELMDCALQLAERRGKPLNALTYVQPETGKALAAEWRQRGIFRGIPFLLKDSGLPSRRFPSSLGSHLFDDVSYPFDATLAERFEASGLVPFARTTVSELCMGPSTDARRNGGATLTPRALDRSGGGSSGGAAAAVAAAIVPVAHG</sequence>